<evidence type="ECO:0000313" key="5">
    <source>
        <dbReference type="Proteomes" id="UP000254065"/>
    </source>
</evidence>
<accession>A0A378R0K7</accession>
<comment type="similarity">
    <text evidence="2 3">Belongs to the LOG family.</text>
</comment>
<name>A0A378R0K7_9GAMM</name>
<dbReference type="InterPro" id="IPR031100">
    <property type="entry name" value="LOG_fam"/>
</dbReference>
<gene>
    <name evidence="4" type="primary">yvdD</name>
    <name evidence="4" type="ORF">NCTC12877_01562</name>
</gene>
<dbReference type="PANTHER" id="PTHR31223">
    <property type="entry name" value="LOG FAMILY PROTEIN YJL055W"/>
    <property type="match status" value="1"/>
</dbReference>
<dbReference type="Proteomes" id="UP000254065">
    <property type="component" value="Unassembled WGS sequence"/>
</dbReference>
<protein>
    <recommendedName>
        <fullName evidence="3">Cytokinin riboside 5'-monophosphate phosphoribohydrolase</fullName>
        <ecNumber evidence="3">3.2.2.n1</ecNumber>
    </recommendedName>
</protein>
<dbReference type="InterPro" id="IPR005269">
    <property type="entry name" value="LOG"/>
</dbReference>
<dbReference type="GO" id="GO:0005829">
    <property type="term" value="C:cytosol"/>
    <property type="evidence" value="ECO:0007669"/>
    <property type="project" value="TreeGrafter"/>
</dbReference>
<dbReference type="PANTHER" id="PTHR31223:SF70">
    <property type="entry name" value="LOG FAMILY PROTEIN YJL055W"/>
    <property type="match status" value="1"/>
</dbReference>
<dbReference type="SUPFAM" id="SSF102405">
    <property type="entry name" value="MCP/YpsA-like"/>
    <property type="match status" value="1"/>
</dbReference>
<dbReference type="GO" id="GO:0009691">
    <property type="term" value="P:cytokinin biosynthetic process"/>
    <property type="evidence" value="ECO:0007669"/>
    <property type="project" value="UniProtKB-UniRule"/>
</dbReference>
<dbReference type="NCBIfam" id="TIGR00730">
    <property type="entry name" value="Rossman fold protein, TIGR00730 family"/>
    <property type="match status" value="1"/>
</dbReference>
<keyword evidence="5" id="KW-1185">Reference proteome</keyword>
<dbReference type="STRING" id="1122244.GCA_000426885_00052"/>
<evidence type="ECO:0000256" key="2">
    <source>
        <dbReference type="ARBA" id="ARBA00006763"/>
    </source>
</evidence>
<keyword evidence="3" id="KW-0203">Cytokinin biosynthesis</keyword>
<keyword evidence="3" id="KW-0378">Hydrolase</keyword>
<comment type="catalytic activity">
    <reaction evidence="1">
        <text>AMP + H2O = D-ribose 5-phosphate + adenine</text>
        <dbReference type="Rhea" id="RHEA:20129"/>
        <dbReference type="ChEBI" id="CHEBI:15377"/>
        <dbReference type="ChEBI" id="CHEBI:16708"/>
        <dbReference type="ChEBI" id="CHEBI:78346"/>
        <dbReference type="ChEBI" id="CHEBI:456215"/>
        <dbReference type="EC" id="3.2.2.4"/>
    </reaction>
</comment>
<dbReference type="RefSeq" id="WP_029102015.1">
    <property type="nucleotide sequence ID" value="NZ_UGQB01000004.1"/>
</dbReference>
<sequence length="203" mass="22431">MSAIKLNNITVYCGSNFGEIPDYYHHAQILGERLAHHNIRLIYGGGNVGLMGTLADSMLSHGGEVIGVIPTFLKQKEVAHLGLTELIETPDMVSRKTKLIELADGFIAMAGGLGTYEELFEVLSITQLNLIRKPIGLLNVAHFFDPLLDMLAKTAKSGFMPKENLQLLCIADNSEELLHKMANFKFINAPKWVKPAWLDEIVS</sequence>
<dbReference type="OrthoDB" id="9801098at2"/>
<dbReference type="Gene3D" id="3.40.50.450">
    <property type="match status" value="1"/>
</dbReference>
<dbReference type="AlphaFoldDB" id="A0A378R0K7"/>
<organism evidence="4 5">
    <name type="scientific">Moraxella caprae</name>
    <dbReference type="NCBI Taxonomy" id="90240"/>
    <lineage>
        <taxon>Bacteria</taxon>
        <taxon>Pseudomonadati</taxon>
        <taxon>Pseudomonadota</taxon>
        <taxon>Gammaproteobacteria</taxon>
        <taxon>Moraxellales</taxon>
        <taxon>Moraxellaceae</taxon>
        <taxon>Moraxella</taxon>
    </lineage>
</organism>
<dbReference type="EMBL" id="UGQB01000004">
    <property type="protein sequence ID" value="STZ08558.1"/>
    <property type="molecule type" value="Genomic_DNA"/>
</dbReference>
<dbReference type="GO" id="GO:0008714">
    <property type="term" value="F:AMP nucleosidase activity"/>
    <property type="evidence" value="ECO:0007669"/>
    <property type="project" value="UniProtKB-EC"/>
</dbReference>
<evidence type="ECO:0000256" key="3">
    <source>
        <dbReference type="RuleBase" id="RU363015"/>
    </source>
</evidence>
<evidence type="ECO:0000256" key="1">
    <source>
        <dbReference type="ARBA" id="ARBA00000274"/>
    </source>
</evidence>
<proteinExistence type="inferred from homology"/>
<dbReference type="Pfam" id="PF03641">
    <property type="entry name" value="Lysine_decarbox"/>
    <property type="match status" value="1"/>
</dbReference>
<reference evidence="4 5" key="1">
    <citation type="submission" date="2018-06" db="EMBL/GenBank/DDBJ databases">
        <authorList>
            <consortium name="Pathogen Informatics"/>
            <person name="Doyle S."/>
        </authorList>
    </citation>
    <scope>NUCLEOTIDE SEQUENCE [LARGE SCALE GENOMIC DNA]</scope>
    <source>
        <strain evidence="4 5">NCTC12877</strain>
    </source>
</reference>
<evidence type="ECO:0000313" key="4">
    <source>
        <dbReference type="EMBL" id="STZ08558.1"/>
    </source>
</evidence>
<dbReference type="EC" id="3.2.2.n1" evidence="3"/>